<dbReference type="PANTHER" id="PTHR46640:SF1">
    <property type="entry name" value="FUNGAL LIPASE-LIKE DOMAIN-CONTAINING PROTEIN-RELATED"/>
    <property type="match status" value="1"/>
</dbReference>
<keyword evidence="7" id="KW-1185">Reference proteome</keyword>
<dbReference type="GO" id="GO:0072330">
    <property type="term" value="P:monocarboxylic acid biosynthetic process"/>
    <property type="evidence" value="ECO:0007669"/>
    <property type="project" value="UniProtKB-ARBA"/>
</dbReference>
<dbReference type="InterPro" id="IPR002921">
    <property type="entry name" value="Fungal_lipase-type"/>
</dbReference>
<protein>
    <submittedName>
        <fullName evidence="6">Lipase, class 3</fullName>
    </submittedName>
</protein>
<accession>A0A0A2KGY5</accession>
<dbReference type="InterPro" id="IPR029058">
    <property type="entry name" value="AB_hydrolase_fold"/>
</dbReference>
<dbReference type="OMA" id="GCEVHDG"/>
<organism evidence="6 7">
    <name type="scientific">Penicillium italicum</name>
    <name type="common">Blue mold</name>
    <dbReference type="NCBI Taxonomy" id="40296"/>
    <lineage>
        <taxon>Eukaryota</taxon>
        <taxon>Fungi</taxon>
        <taxon>Dikarya</taxon>
        <taxon>Ascomycota</taxon>
        <taxon>Pezizomycotina</taxon>
        <taxon>Eurotiomycetes</taxon>
        <taxon>Eurotiomycetidae</taxon>
        <taxon>Eurotiales</taxon>
        <taxon>Aspergillaceae</taxon>
        <taxon>Penicillium</taxon>
    </lineage>
</organism>
<dbReference type="HOGENOM" id="CLU_032957_1_0_1"/>
<dbReference type="STRING" id="40296.A0A0A2KGY5"/>
<dbReference type="Gene3D" id="3.40.50.1820">
    <property type="entry name" value="alpha/beta hydrolase"/>
    <property type="match status" value="1"/>
</dbReference>
<dbReference type="GO" id="GO:0016042">
    <property type="term" value="P:lipid catabolic process"/>
    <property type="evidence" value="ECO:0007669"/>
    <property type="project" value="InterPro"/>
</dbReference>
<keyword evidence="1 3" id="KW-0732">Signal</keyword>
<feature type="chain" id="PRO_5002001603" evidence="3">
    <location>
        <begin position="20"/>
        <end position="294"/>
    </location>
</feature>
<proteinExistence type="predicted"/>
<evidence type="ECO:0000259" key="5">
    <source>
        <dbReference type="Pfam" id="PF03893"/>
    </source>
</evidence>
<dbReference type="OrthoDB" id="426718at2759"/>
<dbReference type="AlphaFoldDB" id="A0A0A2KGY5"/>
<evidence type="ECO:0000313" key="7">
    <source>
        <dbReference type="Proteomes" id="UP000030104"/>
    </source>
</evidence>
<reference evidence="6 7" key="1">
    <citation type="journal article" date="2015" name="Mol. Plant Microbe Interact.">
        <title>Genome, transcriptome, and functional analyses of Penicillium expansum provide new insights into secondary metabolism and pathogenicity.</title>
        <authorList>
            <person name="Ballester A.R."/>
            <person name="Marcet-Houben M."/>
            <person name="Levin E."/>
            <person name="Sela N."/>
            <person name="Selma-Lazaro C."/>
            <person name="Carmona L."/>
            <person name="Wisniewski M."/>
            <person name="Droby S."/>
            <person name="Gonzalez-Candelas L."/>
            <person name="Gabaldon T."/>
        </authorList>
    </citation>
    <scope>NUCLEOTIDE SEQUENCE [LARGE SCALE GENOMIC DNA]</scope>
    <source>
        <strain evidence="6 7">PHI-1</strain>
    </source>
</reference>
<feature type="signal peptide" evidence="3">
    <location>
        <begin position="1"/>
        <end position="19"/>
    </location>
</feature>
<dbReference type="Pfam" id="PF01764">
    <property type="entry name" value="Lipase_3"/>
    <property type="match status" value="1"/>
</dbReference>
<dbReference type="InterPro" id="IPR051299">
    <property type="entry name" value="AB_hydrolase_lip/est"/>
</dbReference>
<feature type="domain" description="Fungal lipase-type" evidence="4">
    <location>
        <begin position="104"/>
        <end position="234"/>
    </location>
</feature>
<dbReference type="CDD" id="cd00519">
    <property type="entry name" value="Lipase_3"/>
    <property type="match status" value="1"/>
</dbReference>
<evidence type="ECO:0000313" key="6">
    <source>
        <dbReference type="EMBL" id="KGO63625.1"/>
    </source>
</evidence>
<name>A0A0A2KGY5_PENIT</name>
<feature type="domain" description="Mono-/di-acylglycerol lipase N-terminal" evidence="5">
    <location>
        <begin position="11"/>
        <end position="75"/>
    </location>
</feature>
<dbReference type="GO" id="GO:0017000">
    <property type="term" value="P:antibiotic biosynthetic process"/>
    <property type="evidence" value="ECO:0007669"/>
    <property type="project" value="UniProtKB-ARBA"/>
</dbReference>
<dbReference type="PhylomeDB" id="A0A0A2KGY5"/>
<evidence type="ECO:0000256" key="1">
    <source>
        <dbReference type="ARBA" id="ARBA00022729"/>
    </source>
</evidence>
<gene>
    <name evidence="6" type="ORF">PITC_050070</name>
</gene>
<keyword evidence="2" id="KW-0378">Hydrolase</keyword>
<dbReference type="SUPFAM" id="SSF53474">
    <property type="entry name" value="alpha/beta-Hydrolases"/>
    <property type="match status" value="1"/>
</dbReference>
<dbReference type="Proteomes" id="UP000030104">
    <property type="component" value="Unassembled WGS sequence"/>
</dbReference>
<sequence length="294" mass="31322">MIRLGQLWGIAALAALTVAAPSRSVPRDVSTDVLGQLTLFSQWAAASYCTNDDDSAGDALSCEAGNCPLVEAADTMTLYAFDKPSSYGDVAGFLAVDKTNKRLVVSFRGTRTIETWIANLNFLFADASSICSGCEVHHGFLESWETVADDLTSNITAAQTTYPGYTLVVTGHSFGGALATLGGTILRNAGFELDVYTYGQPRVGNAALAEYITNQGSLWRVTHDDDLVPKVPPSTFGFSHASPEYWITVGDNTTVTLSDVDVIEGVGSKAGNAGTLDPSIEEHFWYLGHIDACK</sequence>
<dbReference type="GO" id="GO:0016787">
    <property type="term" value="F:hydrolase activity"/>
    <property type="evidence" value="ECO:0007669"/>
    <property type="project" value="UniProtKB-KW"/>
</dbReference>
<evidence type="ECO:0000256" key="3">
    <source>
        <dbReference type="SAM" id="SignalP"/>
    </source>
</evidence>
<dbReference type="Pfam" id="PF03893">
    <property type="entry name" value="Lipase3_N"/>
    <property type="match status" value="1"/>
</dbReference>
<comment type="caution">
    <text evidence="6">The sequence shown here is derived from an EMBL/GenBank/DDBJ whole genome shotgun (WGS) entry which is preliminary data.</text>
</comment>
<dbReference type="EMBL" id="JQGA01001632">
    <property type="protein sequence ID" value="KGO63625.1"/>
    <property type="molecule type" value="Genomic_DNA"/>
</dbReference>
<evidence type="ECO:0000259" key="4">
    <source>
        <dbReference type="Pfam" id="PF01764"/>
    </source>
</evidence>
<evidence type="ECO:0000256" key="2">
    <source>
        <dbReference type="ARBA" id="ARBA00022801"/>
    </source>
</evidence>
<dbReference type="PANTHER" id="PTHR46640">
    <property type="entry name" value="TRIACYLGLYCEROL LIPASE, PUTATIVE (AFU_ORTHOLOGUE AFUA_6G06510)-RELATED"/>
    <property type="match status" value="1"/>
</dbReference>
<dbReference type="InterPro" id="IPR005592">
    <property type="entry name" value="Mono/diacylglycerol_lipase_N"/>
</dbReference>